<feature type="compositionally biased region" description="Basic and acidic residues" evidence="1">
    <location>
        <begin position="156"/>
        <end position="173"/>
    </location>
</feature>
<feature type="compositionally biased region" description="Polar residues" evidence="1">
    <location>
        <begin position="348"/>
        <end position="357"/>
    </location>
</feature>
<dbReference type="InterPro" id="IPR001683">
    <property type="entry name" value="PX_dom"/>
</dbReference>
<accession>A0AAV2HH62</accession>
<evidence type="ECO:0000313" key="3">
    <source>
        <dbReference type="EMBL" id="CAL1532110.1"/>
    </source>
</evidence>
<sequence>MPRATVTSRELKNKDSGLDLFVTSFSEQKGIMTSIVHYQVVLVTNLSCFKLPSHKETDVVQYSLDKKLMEFEDLRAKISELFTGTVLPTINKKSMIVNDMVLRERRNSLDQLLKFLASVPKLATCVPLLEFLGVDANRAKNFSPGETFEETSSSSTKEKQGKETPEDSDRDFFQENTDEQEDSELFEEEKGVFEEREERNPTHVQMFEEQDLKRDLTEDDEKDFGFIPDAIITKKETVQVFEDDMSDLFQDDDDLDQLMNLDLRKKKTQQNSQEDLSLPTATTSQTESSPQISPTAPAAAVKPTPPAKPSLPPNKPKLNHPPVNHLPGAEPAGKPALPAKPKPAPRTKLTSQNSDTGGSVGASKPNSALDSQPGTNVSESLDQDDILKYLQDNLSSNKEEVDLFS</sequence>
<feature type="region of interest" description="Disordered" evidence="1">
    <location>
        <begin position="266"/>
        <end position="383"/>
    </location>
</feature>
<dbReference type="Proteomes" id="UP001497497">
    <property type="component" value="Unassembled WGS sequence"/>
</dbReference>
<dbReference type="SUPFAM" id="SSF64268">
    <property type="entry name" value="PX domain"/>
    <property type="match status" value="1"/>
</dbReference>
<dbReference type="Pfam" id="PF00787">
    <property type="entry name" value="PX"/>
    <property type="match status" value="1"/>
</dbReference>
<feature type="compositionally biased region" description="Polar residues" evidence="1">
    <location>
        <begin position="269"/>
        <end position="293"/>
    </location>
</feature>
<proteinExistence type="predicted"/>
<organism evidence="3 4">
    <name type="scientific">Lymnaea stagnalis</name>
    <name type="common">Great pond snail</name>
    <name type="synonym">Helix stagnalis</name>
    <dbReference type="NCBI Taxonomy" id="6523"/>
    <lineage>
        <taxon>Eukaryota</taxon>
        <taxon>Metazoa</taxon>
        <taxon>Spiralia</taxon>
        <taxon>Lophotrochozoa</taxon>
        <taxon>Mollusca</taxon>
        <taxon>Gastropoda</taxon>
        <taxon>Heterobranchia</taxon>
        <taxon>Euthyneura</taxon>
        <taxon>Panpulmonata</taxon>
        <taxon>Hygrophila</taxon>
        <taxon>Lymnaeoidea</taxon>
        <taxon>Lymnaeidae</taxon>
        <taxon>Lymnaea</taxon>
    </lineage>
</organism>
<dbReference type="InterPro" id="IPR036871">
    <property type="entry name" value="PX_dom_sf"/>
</dbReference>
<feature type="region of interest" description="Disordered" evidence="1">
    <location>
        <begin position="142"/>
        <end position="225"/>
    </location>
</feature>
<dbReference type="Gene3D" id="3.30.1520.10">
    <property type="entry name" value="Phox-like domain"/>
    <property type="match status" value="1"/>
</dbReference>
<dbReference type="InterPro" id="IPR039701">
    <property type="entry name" value="HS1BP3"/>
</dbReference>
<feature type="compositionally biased region" description="Pro residues" evidence="1">
    <location>
        <begin position="303"/>
        <end position="315"/>
    </location>
</feature>
<gene>
    <name evidence="3" type="ORF">GSLYS_00006189001</name>
</gene>
<evidence type="ECO:0000313" key="4">
    <source>
        <dbReference type="Proteomes" id="UP001497497"/>
    </source>
</evidence>
<comment type="caution">
    <text evidence="3">The sequence shown here is derived from an EMBL/GenBank/DDBJ whole genome shotgun (WGS) entry which is preliminary data.</text>
</comment>
<feature type="compositionally biased region" description="Acidic residues" evidence="1">
    <location>
        <begin position="176"/>
        <end position="187"/>
    </location>
</feature>
<dbReference type="PANTHER" id="PTHR14431:SF1">
    <property type="entry name" value="HCLS1-BINDING PROTEIN 3"/>
    <property type="match status" value="1"/>
</dbReference>
<evidence type="ECO:0000256" key="1">
    <source>
        <dbReference type="SAM" id="MobiDB-lite"/>
    </source>
</evidence>
<dbReference type="EMBL" id="CAXITT010000106">
    <property type="protein sequence ID" value="CAL1532110.1"/>
    <property type="molecule type" value="Genomic_DNA"/>
</dbReference>
<evidence type="ECO:0000259" key="2">
    <source>
        <dbReference type="PROSITE" id="PS50195"/>
    </source>
</evidence>
<feature type="compositionally biased region" description="Polar residues" evidence="1">
    <location>
        <begin position="364"/>
        <end position="380"/>
    </location>
</feature>
<protein>
    <recommendedName>
        <fullName evidence="2">PX domain-containing protein</fullName>
    </recommendedName>
</protein>
<dbReference type="GO" id="GO:0035091">
    <property type="term" value="F:phosphatidylinositol binding"/>
    <property type="evidence" value="ECO:0007669"/>
    <property type="project" value="InterPro"/>
</dbReference>
<name>A0AAV2HH62_LYMST</name>
<reference evidence="3 4" key="1">
    <citation type="submission" date="2024-04" db="EMBL/GenBank/DDBJ databases">
        <authorList>
            <consortium name="Genoscope - CEA"/>
            <person name="William W."/>
        </authorList>
    </citation>
    <scope>NUCLEOTIDE SEQUENCE [LARGE SCALE GENOMIC DNA]</scope>
</reference>
<feature type="domain" description="PX" evidence="2">
    <location>
        <begin position="16"/>
        <end position="139"/>
    </location>
</feature>
<dbReference type="AlphaFoldDB" id="A0AAV2HH62"/>
<feature type="compositionally biased region" description="Low complexity" evidence="1">
    <location>
        <begin position="320"/>
        <end position="337"/>
    </location>
</feature>
<dbReference type="PANTHER" id="PTHR14431">
    <property type="entry name" value="HCLS1-BINDING PROTEIN 3"/>
    <property type="match status" value="1"/>
</dbReference>
<feature type="compositionally biased region" description="Basic and acidic residues" evidence="1">
    <location>
        <begin position="188"/>
        <end position="201"/>
    </location>
</feature>
<dbReference type="PROSITE" id="PS50195">
    <property type="entry name" value="PX"/>
    <property type="match status" value="1"/>
</dbReference>
<keyword evidence="4" id="KW-1185">Reference proteome</keyword>